<dbReference type="SMART" id="SM00342">
    <property type="entry name" value="HTH_ARAC"/>
    <property type="match status" value="1"/>
</dbReference>
<dbReference type="PRINTS" id="PR00032">
    <property type="entry name" value="HTHARAC"/>
</dbReference>
<name>A0A076LN86_9GAMM</name>
<dbReference type="KEGG" id="ete:ETEE_1634"/>
<dbReference type="GO" id="GO:0005829">
    <property type="term" value="C:cytosol"/>
    <property type="evidence" value="ECO:0007669"/>
    <property type="project" value="TreeGrafter"/>
</dbReference>
<gene>
    <name evidence="5" type="ORF">ETEE_1634</name>
</gene>
<evidence type="ECO:0000313" key="5">
    <source>
        <dbReference type="EMBL" id="AIJ08083.1"/>
    </source>
</evidence>
<evidence type="ECO:0000259" key="4">
    <source>
        <dbReference type="PROSITE" id="PS01124"/>
    </source>
</evidence>
<dbReference type="InterPro" id="IPR020449">
    <property type="entry name" value="Tscrpt_reg_AraC-type_HTH"/>
</dbReference>
<keyword evidence="1" id="KW-0805">Transcription regulation</keyword>
<dbReference type="PANTHER" id="PTHR47894">
    <property type="entry name" value="HTH-TYPE TRANSCRIPTIONAL REGULATOR GADX"/>
    <property type="match status" value="1"/>
</dbReference>
<dbReference type="RefSeq" id="WP_034164029.1">
    <property type="nucleotide sequence ID" value="NZ_CP006664.1"/>
</dbReference>
<dbReference type="SUPFAM" id="SSF46689">
    <property type="entry name" value="Homeodomain-like"/>
    <property type="match status" value="1"/>
</dbReference>
<accession>A0A076LN86</accession>
<dbReference type="AlphaFoldDB" id="A0A076LN86"/>
<dbReference type="InterPro" id="IPR018060">
    <property type="entry name" value="HTH_AraC"/>
</dbReference>
<dbReference type="PROSITE" id="PS01124">
    <property type="entry name" value="HTH_ARAC_FAMILY_2"/>
    <property type="match status" value="1"/>
</dbReference>
<keyword evidence="3" id="KW-0804">Transcription</keyword>
<dbReference type="GO" id="GO:0003700">
    <property type="term" value="F:DNA-binding transcription factor activity"/>
    <property type="evidence" value="ECO:0007669"/>
    <property type="project" value="InterPro"/>
</dbReference>
<evidence type="ECO:0000256" key="2">
    <source>
        <dbReference type="ARBA" id="ARBA00023125"/>
    </source>
</evidence>
<dbReference type="InterPro" id="IPR018062">
    <property type="entry name" value="HTH_AraC-typ_CS"/>
</dbReference>
<dbReference type="EMBL" id="CP006664">
    <property type="protein sequence ID" value="AIJ08083.1"/>
    <property type="molecule type" value="Genomic_DNA"/>
</dbReference>
<dbReference type="Pfam" id="PF12833">
    <property type="entry name" value="HTH_18"/>
    <property type="match status" value="1"/>
</dbReference>
<dbReference type="PANTHER" id="PTHR47894:SF4">
    <property type="entry name" value="HTH-TYPE TRANSCRIPTIONAL REGULATOR GADX"/>
    <property type="match status" value="1"/>
</dbReference>
<evidence type="ECO:0000313" key="6">
    <source>
        <dbReference type="Proteomes" id="UP000028681"/>
    </source>
</evidence>
<dbReference type="PROSITE" id="PS00041">
    <property type="entry name" value="HTH_ARAC_FAMILY_1"/>
    <property type="match status" value="1"/>
</dbReference>
<protein>
    <submittedName>
        <fullName evidence="5">Transcriptional regulator of catabolic arginine decarboxylase (AdiA)</fullName>
    </submittedName>
</protein>
<dbReference type="Proteomes" id="UP000028681">
    <property type="component" value="Chromosome"/>
</dbReference>
<dbReference type="GeneID" id="33939253"/>
<evidence type="ECO:0000256" key="1">
    <source>
        <dbReference type="ARBA" id="ARBA00023015"/>
    </source>
</evidence>
<feature type="domain" description="HTH araC/xylS-type" evidence="4">
    <location>
        <begin position="149"/>
        <end position="246"/>
    </location>
</feature>
<reference evidence="5 6" key="1">
    <citation type="journal article" date="2012" name="PLoS ONE">
        <title>Edwardsiella comparative phylogenomics reveal the new intra/inter-species taxonomic relationships, virulence evolution and niche adaptation mechanisms.</title>
        <authorList>
            <person name="Yang M."/>
            <person name="Lv Y."/>
            <person name="Xiao J."/>
            <person name="Wu H."/>
            <person name="Zheng H."/>
            <person name="Liu Q."/>
            <person name="Zhang Y."/>
            <person name="Wang Q."/>
        </authorList>
    </citation>
    <scope>NUCLEOTIDE SEQUENCE [LARGE SCALE GENOMIC DNA]</scope>
    <source>
        <strain evidence="6">080813</strain>
    </source>
</reference>
<dbReference type="HOGENOM" id="CLU_000445_81_4_6"/>
<proteinExistence type="predicted"/>
<evidence type="ECO:0000256" key="3">
    <source>
        <dbReference type="ARBA" id="ARBA00023163"/>
    </source>
</evidence>
<sequence>MKLCCDECCAIVLTEKDTDVRFCEGDVVKFAANNLMLVSIENDSIDFSTLDSSLILYISRDLIKDYLHFLKKDLTHYTPVSRGFPPYMIEPCRTPHVFREAAYHSVMRDADEIEFERKRSLTFAALSIFLNNRSFIPFLMRMVRNNISANVYNIIQSDIHKTWSLTTVASCLCLSPSSLKKKLKNEQTSYSKIVTDCRMRYAVEQLLVFNKNISQVSTLCGYSSTSYFISVFKEYYGVTPLNYVHRYRDGAMLS</sequence>
<keyword evidence="2" id="KW-0238">DNA-binding</keyword>
<dbReference type="GO" id="GO:0000976">
    <property type="term" value="F:transcription cis-regulatory region binding"/>
    <property type="evidence" value="ECO:0007669"/>
    <property type="project" value="TreeGrafter"/>
</dbReference>
<dbReference type="Gene3D" id="1.10.10.60">
    <property type="entry name" value="Homeodomain-like"/>
    <property type="match status" value="1"/>
</dbReference>
<organism evidence="5 6">
    <name type="scientific">Edwardsiella anguillarum ET080813</name>
    <dbReference type="NCBI Taxonomy" id="667120"/>
    <lineage>
        <taxon>Bacteria</taxon>
        <taxon>Pseudomonadati</taxon>
        <taxon>Pseudomonadota</taxon>
        <taxon>Gammaproteobacteria</taxon>
        <taxon>Enterobacterales</taxon>
        <taxon>Hafniaceae</taxon>
        <taxon>Edwardsiella</taxon>
    </lineage>
</organism>
<dbReference type="InterPro" id="IPR009057">
    <property type="entry name" value="Homeodomain-like_sf"/>
</dbReference>